<sequence>MTWVISVCSSSVALRLCLRRLRICLVLNQSAENKTEILSSLEWGFLHNGIFCILNASLDLHHSLQSPTYSS</sequence>
<reference evidence="2 3" key="1">
    <citation type="submission" date="2015-01" db="EMBL/GenBank/DDBJ databases">
        <title>Evolution of Trichinella species and genotypes.</title>
        <authorList>
            <person name="Korhonen P.K."/>
            <person name="Edoardo P."/>
            <person name="Giuseppe L.R."/>
            <person name="Gasser R.B."/>
        </authorList>
    </citation>
    <scope>NUCLEOTIDE SEQUENCE [LARGE SCALE GENOMIC DNA]</scope>
    <source>
        <strain evidence="2">ISS417</strain>
    </source>
</reference>
<name>A0A0V0U467_9BILA</name>
<accession>A0A0V0U467</accession>
<evidence type="ECO:0000256" key="1">
    <source>
        <dbReference type="SAM" id="SignalP"/>
    </source>
</evidence>
<comment type="caution">
    <text evidence="2">The sequence shown here is derived from an EMBL/GenBank/DDBJ whole genome shotgun (WGS) entry which is preliminary data.</text>
</comment>
<keyword evidence="3" id="KW-1185">Reference proteome</keyword>
<keyword evidence="1" id="KW-0732">Signal</keyword>
<dbReference type="AlphaFoldDB" id="A0A0V0U467"/>
<dbReference type="Proteomes" id="UP000055048">
    <property type="component" value="Unassembled WGS sequence"/>
</dbReference>
<gene>
    <name evidence="2" type="ORF">T05_6952</name>
</gene>
<evidence type="ECO:0000313" key="3">
    <source>
        <dbReference type="Proteomes" id="UP000055048"/>
    </source>
</evidence>
<dbReference type="EMBL" id="JYDJ01000065">
    <property type="protein sequence ID" value="KRX46063.1"/>
    <property type="molecule type" value="Genomic_DNA"/>
</dbReference>
<organism evidence="2 3">
    <name type="scientific">Trichinella murrelli</name>
    <dbReference type="NCBI Taxonomy" id="144512"/>
    <lineage>
        <taxon>Eukaryota</taxon>
        <taxon>Metazoa</taxon>
        <taxon>Ecdysozoa</taxon>
        <taxon>Nematoda</taxon>
        <taxon>Enoplea</taxon>
        <taxon>Dorylaimia</taxon>
        <taxon>Trichinellida</taxon>
        <taxon>Trichinellidae</taxon>
        <taxon>Trichinella</taxon>
    </lineage>
</organism>
<protein>
    <submittedName>
        <fullName evidence="2">Uncharacterized protein</fullName>
    </submittedName>
</protein>
<feature type="signal peptide" evidence="1">
    <location>
        <begin position="1"/>
        <end position="15"/>
    </location>
</feature>
<feature type="chain" id="PRO_5012384734" evidence="1">
    <location>
        <begin position="16"/>
        <end position="71"/>
    </location>
</feature>
<proteinExistence type="predicted"/>
<evidence type="ECO:0000313" key="2">
    <source>
        <dbReference type="EMBL" id="KRX46063.1"/>
    </source>
</evidence>